<dbReference type="InterPro" id="IPR050121">
    <property type="entry name" value="Cytochrome_P450_monoxygenase"/>
</dbReference>
<keyword evidence="12" id="KW-1185">Reference proteome</keyword>
<evidence type="ECO:0000256" key="1">
    <source>
        <dbReference type="ARBA" id="ARBA00001971"/>
    </source>
</evidence>
<evidence type="ECO:0000256" key="5">
    <source>
        <dbReference type="ARBA" id="ARBA00022723"/>
    </source>
</evidence>
<evidence type="ECO:0000256" key="9">
    <source>
        <dbReference type="PIRSR" id="PIRSR602401-1"/>
    </source>
</evidence>
<proteinExistence type="inferred from homology"/>
<feature type="transmembrane region" description="Helical" evidence="10">
    <location>
        <begin position="30"/>
        <end position="46"/>
    </location>
</feature>
<keyword evidence="7 9" id="KW-0408">Iron</keyword>
<keyword evidence="6" id="KW-0560">Oxidoreductase</keyword>
<accession>A0A8H6SCX1</accession>
<keyword evidence="5 9" id="KW-0479">Metal-binding</keyword>
<comment type="pathway">
    <text evidence="2">Secondary metabolite biosynthesis.</text>
</comment>
<dbReference type="Gene3D" id="1.10.630.10">
    <property type="entry name" value="Cytochrome P450"/>
    <property type="match status" value="1"/>
</dbReference>
<evidence type="ECO:0000256" key="10">
    <source>
        <dbReference type="SAM" id="Phobius"/>
    </source>
</evidence>
<evidence type="ECO:0000256" key="7">
    <source>
        <dbReference type="ARBA" id="ARBA00023004"/>
    </source>
</evidence>
<evidence type="ECO:0000313" key="12">
    <source>
        <dbReference type="Proteomes" id="UP000636479"/>
    </source>
</evidence>
<dbReference type="InterPro" id="IPR036396">
    <property type="entry name" value="Cyt_P450_sf"/>
</dbReference>
<dbReference type="Pfam" id="PF00067">
    <property type="entry name" value="p450"/>
    <property type="match status" value="1"/>
</dbReference>
<dbReference type="AlphaFoldDB" id="A0A8H6SCX1"/>
<evidence type="ECO:0000256" key="6">
    <source>
        <dbReference type="ARBA" id="ARBA00023002"/>
    </source>
</evidence>
<protein>
    <recommendedName>
        <fullName evidence="13">Cytochrome P450</fullName>
    </recommendedName>
</protein>
<dbReference type="Proteomes" id="UP000636479">
    <property type="component" value="Unassembled WGS sequence"/>
</dbReference>
<dbReference type="PANTHER" id="PTHR24305:SF237">
    <property type="entry name" value="CYTOCHROME P450 MONOOXYGENASE ATNE-RELATED"/>
    <property type="match status" value="1"/>
</dbReference>
<keyword evidence="10" id="KW-0472">Membrane</keyword>
<evidence type="ECO:0008006" key="13">
    <source>
        <dbReference type="Google" id="ProtNLM"/>
    </source>
</evidence>
<dbReference type="PRINTS" id="PR00463">
    <property type="entry name" value="EP450I"/>
</dbReference>
<evidence type="ECO:0000256" key="3">
    <source>
        <dbReference type="ARBA" id="ARBA00010617"/>
    </source>
</evidence>
<sequence length="549" mass="61635">MEGSLILASVALGIASHVCFNRYEPRSANTAIPILLLLPPALLLLLHHPITTVSVACVYVAFYVSLSASIVIYRVSPFHPLAKYPGPLVCKATKLWTLGISIRGYHYLYLKKLHDKYGPYVRTGPNELSVIDAQAVIQILNSGGLEKGRYFEGGRHASTPPTIVSLVGDAHTAKRRTWNRAMTSASIREYDPMLLKRTRQLLTHLETTTEAVDIVFWFDLFALDLMGDLCFGGGFELMKEGKDKDRIGERIRTFTKASTISGRIPWIISTLHLLPQVGKTIQEFNDFGQALAMHRMRNGPPSGAKDMWYHLADEANLEKDRPTLESSAADGIVAVVAASDTTASAMSSLIWFLLNHPQAYRRVREELDRVFPEDVDNVDALCDFDRQQELKYLSACINEALRLHPPLPTNGGPRQVKLEEDARIIAGRVLPPGTSVYTPTYAVHRRPEYFSQPSLFLPDRWLASSTEKPRFNIANHNPAAFFPFSLGPANCIGQRFARREMLLVMTMLFKTFDIAFAKGFDDRQTWPEGMQDFFVATRGPLRIRVSRRT</sequence>
<dbReference type="OrthoDB" id="6692864at2759"/>
<gene>
    <name evidence="11" type="ORF">MIND_01097000</name>
</gene>
<dbReference type="InterPro" id="IPR001128">
    <property type="entry name" value="Cyt_P450"/>
</dbReference>
<evidence type="ECO:0000313" key="11">
    <source>
        <dbReference type="EMBL" id="KAF7295570.1"/>
    </source>
</evidence>
<reference evidence="11" key="1">
    <citation type="submission" date="2020-05" db="EMBL/GenBank/DDBJ databases">
        <title>Mycena genomes resolve the evolution of fungal bioluminescence.</title>
        <authorList>
            <person name="Tsai I.J."/>
        </authorList>
    </citation>
    <scope>NUCLEOTIDE SEQUENCE</scope>
    <source>
        <strain evidence="11">171206Taipei</strain>
    </source>
</reference>
<keyword evidence="8" id="KW-0503">Monooxygenase</keyword>
<dbReference type="GO" id="GO:0020037">
    <property type="term" value="F:heme binding"/>
    <property type="evidence" value="ECO:0007669"/>
    <property type="project" value="InterPro"/>
</dbReference>
<dbReference type="GO" id="GO:0005506">
    <property type="term" value="F:iron ion binding"/>
    <property type="evidence" value="ECO:0007669"/>
    <property type="project" value="InterPro"/>
</dbReference>
<dbReference type="GO" id="GO:0004497">
    <property type="term" value="F:monooxygenase activity"/>
    <property type="evidence" value="ECO:0007669"/>
    <property type="project" value="UniProtKB-KW"/>
</dbReference>
<name>A0A8H6SCX1_9AGAR</name>
<comment type="cofactor">
    <cofactor evidence="1 9">
        <name>heme</name>
        <dbReference type="ChEBI" id="CHEBI:30413"/>
    </cofactor>
</comment>
<comment type="similarity">
    <text evidence="3">Belongs to the cytochrome P450 family.</text>
</comment>
<evidence type="ECO:0000256" key="2">
    <source>
        <dbReference type="ARBA" id="ARBA00005179"/>
    </source>
</evidence>
<dbReference type="SUPFAM" id="SSF48264">
    <property type="entry name" value="Cytochrome P450"/>
    <property type="match status" value="1"/>
</dbReference>
<dbReference type="GeneID" id="59350055"/>
<keyword evidence="4 9" id="KW-0349">Heme</keyword>
<dbReference type="EMBL" id="JACAZF010000009">
    <property type="protein sequence ID" value="KAF7295570.1"/>
    <property type="molecule type" value="Genomic_DNA"/>
</dbReference>
<keyword evidence="10" id="KW-0812">Transmembrane</keyword>
<dbReference type="PANTHER" id="PTHR24305">
    <property type="entry name" value="CYTOCHROME P450"/>
    <property type="match status" value="1"/>
</dbReference>
<feature type="binding site" description="axial binding residue" evidence="9">
    <location>
        <position position="491"/>
    </location>
    <ligand>
        <name>heme</name>
        <dbReference type="ChEBI" id="CHEBI:30413"/>
    </ligand>
    <ligandPart>
        <name>Fe</name>
        <dbReference type="ChEBI" id="CHEBI:18248"/>
    </ligandPart>
</feature>
<dbReference type="PRINTS" id="PR00385">
    <property type="entry name" value="P450"/>
</dbReference>
<dbReference type="GO" id="GO:0016705">
    <property type="term" value="F:oxidoreductase activity, acting on paired donors, with incorporation or reduction of molecular oxygen"/>
    <property type="evidence" value="ECO:0007669"/>
    <property type="project" value="InterPro"/>
</dbReference>
<dbReference type="RefSeq" id="XP_037216933.1">
    <property type="nucleotide sequence ID" value="XM_037367539.1"/>
</dbReference>
<evidence type="ECO:0000256" key="4">
    <source>
        <dbReference type="ARBA" id="ARBA00022617"/>
    </source>
</evidence>
<comment type="caution">
    <text evidence="11">The sequence shown here is derived from an EMBL/GenBank/DDBJ whole genome shotgun (WGS) entry which is preliminary data.</text>
</comment>
<keyword evidence="10" id="KW-1133">Transmembrane helix</keyword>
<feature type="transmembrane region" description="Helical" evidence="10">
    <location>
        <begin position="53"/>
        <end position="73"/>
    </location>
</feature>
<organism evidence="11 12">
    <name type="scientific">Mycena indigotica</name>
    <dbReference type="NCBI Taxonomy" id="2126181"/>
    <lineage>
        <taxon>Eukaryota</taxon>
        <taxon>Fungi</taxon>
        <taxon>Dikarya</taxon>
        <taxon>Basidiomycota</taxon>
        <taxon>Agaricomycotina</taxon>
        <taxon>Agaricomycetes</taxon>
        <taxon>Agaricomycetidae</taxon>
        <taxon>Agaricales</taxon>
        <taxon>Marasmiineae</taxon>
        <taxon>Mycenaceae</taxon>
        <taxon>Mycena</taxon>
    </lineage>
</organism>
<evidence type="ECO:0000256" key="8">
    <source>
        <dbReference type="ARBA" id="ARBA00023033"/>
    </source>
</evidence>
<dbReference type="InterPro" id="IPR002401">
    <property type="entry name" value="Cyt_P450_E_grp-I"/>
</dbReference>